<dbReference type="AlphaFoldDB" id="A0AAN8VKT5"/>
<proteinExistence type="predicted"/>
<dbReference type="EMBL" id="JBAMMX010000007">
    <property type="protein sequence ID" value="KAK6936010.1"/>
    <property type="molecule type" value="Genomic_DNA"/>
</dbReference>
<organism evidence="1 2">
    <name type="scientific">Dillenia turbinata</name>
    <dbReference type="NCBI Taxonomy" id="194707"/>
    <lineage>
        <taxon>Eukaryota</taxon>
        <taxon>Viridiplantae</taxon>
        <taxon>Streptophyta</taxon>
        <taxon>Embryophyta</taxon>
        <taxon>Tracheophyta</taxon>
        <taxon>Spermatophyta</taxon>
        <taxon>Magnoliopsida</taxon>
        <taxon>eudicotyledons</taxon>
        <taxon>Gunneridae</taxon>
        <taxon>Pentapetalae</taxon>
        <taxon>Dilleniales</taxon>
        <taxon>Dilleniaceae</taxon>
        <taxon>Dillenia</taxon>
    </lineage>
</organism>
<dbReference type="Proteomes" id="UP001370490">
    <property type="component" value="Unassembled WGS sequence"/>
</dbReference>
<keyword evidence="2" id="KW-1185">Reference proteome</keyword>
<accession>A0AAN8VKT5</accession>
<evidence type="ECO:0000313" key="2">
    <source>
        <dbReference type="Proteomes" id="UP001370490"/>
    </source>
</evidence>
<gene>
    <name evidence="1" type="ORF">RJ641_033040</name>
</gene>
<name>A0AAN8VKT5_9MAGN</name>
<sequence>MVPILNLHANYGPPLCVSGITPRLNLSTEMADHDRRRRAMKRQRSEARGNFHADQEIGVEENHVRVLEEIREGEIDDDLSSVLRDLLLFHPCWACTAKAA</sequence>
<comment type="caution">
    <text evidence="1">The sequence shown here is derived from an EMBL/GenBank/DDBJ whole genome shotgun (WGS) entry which is preliminary data.</text>
</comment>
<evidence type="ECO:0000313" key="1">
    <source>
        <dbReference type="EMBL" id="KAK6936010.1"/>
    </source>
</evidence>
<protein>
    <submittedName>
        <fullName evidence="1">Uncharacterized protein</fullName>
    </submittedName>
</protein>
<reference evidence="1 2" key="1">
    <citation type="submission" date="2023-12" db="EMBL/GenBank/DDBJ databases">
        <title>A high-quality genome assembly for Dillenia turbinata (Dilleniales).</title>
        <authorList>
            <person name="Chanderbali A."/>
        </authorList>
    </citation>
    <scope>NUCLEOTIDE SEQUENCE [LARGE SCALE GENOMIC DNA]</scope>
    <source>
        <strain evidence="1">LSX21</strain>
        <tissue evidence="1">Leaf</tissue>
    </source>
</reference>